<dbReference type="PROSITE" id="PS50987">
    <property type="entry name" value="HTH_ARSR_2"/>
    <property type="match status" value="1"/>
</dbReference>
<dbReference type="GO" id="GO:0003677">
    <property type="term" value="F:DNA binding"/>
    <property type="evidence" value="ECO:0007669"/>
    <property type="project" value="UniProtKB-KW"/>
</dbReference>
<dbReference type="PRINTS" id="PR00778">
    <property type="entry name" value="HTHARSR"/>
</dbReference>
<keyword evidence="3" id="KW-0804">Transcription</keyword>
<dbReference type="EMBL" id="CP013650">
    <property type="protein sequence ID" value="ALS97872.1"/>
    <property type="molecule type" value="Genomic_DNA"/>
</dbReference>
<dbReference type="InterPro" id="IPR011991">
    <property type="entry name" value="ArsR-like_HTH"/>
</dbReference>
<reference evidence="5 6" key="1">
    <citation type="submission" date="2015-12" db="EMBL/GenBank/DDBJ databases">
        <title>Complete genome of Lacimicrobium alkaliphilum KCTC 32984.</title>
        <authorList>
            <person name="Kim S.-G."/>
            <person name="Lee Y.-J."/>
        </authorList>
    </citation>
    <scope>NUCLEOTIDE SEQUENCE [LARGE SCALE GENOMIC DNA]</scope>
    <source>
        <strain evidence="5 6">YelD216</strain>
    </source>
</reference>
<organism evidence="5 6">
    <name type="scientific">Lacimicrobium alkaliphilum</name>
    <dbReference type="NCBI Taxonomy" id="1526571"/>
    <lineage>
        <taxon>Bacteria</taxon>
        <taxon>Pseudomonadati</taxon>
        <taxon>Pseudomonadota</taxon>
        <taxon>Gammaproteobacteria</taxon>
        <taxon>Alteromonadales</taxon>
        <taxon>Alteromonadaceae</taxon>
        <taxon>Lacimicrobium</taxon>
    </lineage>
</organism>
<feature type="domain" description="HTH arsR-type" evidence="4">
    <location>
        <begin position="6"/>
        <end position="102"/>
    </location>
</feature>
<dbReference type="AlphaFoldDB" id="A0A0U3AYB5"/>
<dbReference type="InterPro" id="IPR051081">
    <property type="entry name" value="HTH_MetalResp_TranReg"/>
</dbReference>
<evidence type="ECO:0000259" key="4">
    <source>
        <dbReference type="PROSITE" id="PS50987"/>
    </source>
</evidence>
<dbReference type="STRING" id="1526571.AT746_06030"/>
<sequence>MENITLHQQEAAEAAAFLRSLGNEHRLQILCRLASGELHVGALHQSFDLSPSAFSQHLAVLRQQGLVECRKEAQTVYYRIKDPDTMKFMQLLQAKFCPELTA</sequence>
<dbReference type="CDD" id="cd00090">
    <property type="entry name" value="HTH_ARSR"/>
    <property type="match status" value="1"/>
</dbReference>
<dbReference type="InterPro" id="IPR036388">
    <property type="entry name" value="WH-like_DNA-bd_sf"/>
</dbReference>
<dbReference type="Gene3D" id="1.10.10.10">
    <property type="entry name" value="Winged helix-like DNA-binding domain superfamily/Winged helix DNA-binding domain"/>
    <property type="match status" value="1"/>
</dbReference>
<dbReference type="NCBIfam" id="NF033788">
    <property type="entry name" value="HTH_metalloreg"/>
    <property type="match status" value="1"/>
</dbReference>
<evidence type="ECO:0000256" key="1">
    <source>
        <dbReference type="ARBA" id="ARBA00023015"/>
    </source>
</evidence>
<protein>
    <submittedName>
        <fullName evidence="5">ArsR family transcriptional regulator</fullName>
    </submittedName>
</protein>
<dbReference type="SMART" id="SM00418">
    <property type="entry name" value="HTH_ARSR"/>
    <property type="match status" value="1"/>
</dbReference>
<dbReference type="SUPFAM" id="SSF46785">
    <property type="entry name" value="Winged helix' DNA-binding domain"/>
    <property type="match status" value="1"/>
</dbReference>
<keyword evidence="1" id="KW-0805">Transcription regulation</keyword>
<dbReference type="InterPro" id="IPR001845">
    <property type="entry name" value="HTH_ArsR_DNA-bd_dom"/>
</dbReference>
<name>A0A0U3AYB5_9ALTE</name>
<dbReference type="PANTHER" id="PTHR33154:SF28">
    <property type="entry name" value="HTH-TYPE TRANSCRIPTIONAL REGULATOR YGAV-RELATED"/>
    <property type="match status" value="1"/>
</dbReference>
<evidence type="ECO:0000256" key="3">
    <source>
        <dbReference type="ARBA" id="ARBA00023163"/>
    </source>
</evidence>
<dbReference type="Pfam" id="PF01022">
    <property type="entry name" value="HTH_5"/>
    <property type="match status" value="1"/>
</dbReference>
<dbReference type="Proteomes" id="UP000068447">
    <property type="component" value="Chromosome"/>
</dbReference>
<proteinExistence type="predicted"/>
<evidence type="ECO:0000256" key="2">
    <source>
        <dbReference type="ARBA" id="ARBA00023125"/>
    </source>
</evidence>
<evidence type="ECO:0000313" key="6">
    <source>
        <dbReference type="Proteomes" id="UP000068447"/>
    </source>
</evidence>
<dbReference type="OrthoDB" id="9796124at2"/>
<keyword evidence="6" id="KW-1185">Reference proteome</keyword>
<evidence type="ECO:0000313" key="5">
    <source>
        <dbReference type="EMBL" id="ALS97872.1"/>
    </source>
</evidence>
<dbReference type="RefSeq" id="WP_062477831.1">
    <property type="nucleotide sequence ID" value="NZ_CP013650.1"/>
</dbReference>
<dbReference type="InterPro" id="IPR036390">
    <property type="entry name" value="WH_DNA-bd_sf"/>
</dbReference>
<gene>
    <name evidence="5" type="ORF">AT746_06030</name>
</gene>
<dbReference type="KEGG" id="lal:AT746_06030"/>
<dbReference type="GO" id="GO:0003700">
    <property type="term" value="F:DNA-binding transcription factor activity"/>
    <property type="evidence" value="ECO:0007669"/>
    <property type="project" value="InterPro"/>
</dbReference>
<accession>A0A0U3AYB5</accession>
<keyword evidence="2" id="KW-0238">DNA-binding</keyword>
<dbReference type="PANTHER" id="PTHR33154">
    <property type="entry name" value="TRANSCRIPTIONAL REGULATOR, ARSR FAMILY"/>
    <property type="match status" value="1"/>
</dbReference>